<evidence type="ECO:0000259" key="1">
    <source>
        <dbReference type="PROSITE" id="PS50883"/>
    </source>
</evidence>
<dbReference type="AlphaFoldDB" id="A0A248VCV9"/>
<protein>
    <recommendedName>
        <fullName evidence="1">EAL domain-containing protein</fullName>
    </recommendedName>
</protein>
<dbReference type="SUPFAM" id="SSF141868">
    <property type="entry name" value="EAL domain-like"/>
    <property type="match status" value="1"/>
</dbReference>
<dbReference type="CDD" id="cd01948">
    <property type="entry name" value="EAL"/>
    <property type="match status" value="1"/>
</dbReference>
<feature type="domain" description="EAL" evidence="1">
    <location>
        <begin position="1"/>
        <end position="223"/>
    </location>
</feature>
<proteinExistence type="predicted"/>
<dbReference type="Pfam" id="PF00563">
    <property type="entry name" value="EAL"/>
    <property type="match status" value="1"/>
</dbReference>
<organism evidence="2 3">
    <name type="scientific">Paraburkholderia aromaticivorans</name>
    <dbReference type="NCBI Taxonomy" id="2026199"/>
    <lineage>
        <taxon>Bacteria</taxon>
        <taxon>Pseudomonadati</taxon>
        <taxon>Pseudomonadota</taxon>
        <taxon>Betaproteobacteria</taxon>
        <taxon>Burkholderiales</taxon>
        <taxon>Burkholderiaceae</taxon>
        <taxon>Paraburkholderia</taxon>
    </lineage>
</organism>
<keyword evidence="3" id="KW-1185">Reference proteome</keyword>
<sequence length="227" mass="24572">MAARRQALAPEQSRGLIYPDLFIPVLEESGLVIDVGHWIVRETLNALSELTEADAGPITMSTNVSATQLRDSRLVPTLALATKKRGVNASKVVIEITESALIDNFEDVQHVLGAIRALGIKIAIDDFGTGYSSLRYLIRFSPDILKLDKSFIDDIADDSSAKTVVEGVIDLAHKLGMSVVAEGVETQQQLDMLKASQCDKVQGYLLGRSGPASDILERINRSAAKVL</sequence>
<accession>A0A248VCV9</accession>
<reference evidence="2 3" key="1">
    <citation type="submission" date="2017-08" db="EMBL/GenBank/DDBJ databases">
        <title>Identification and genetic characteristics of simultaneous BTEX- and naphthalene-degrading Paraburkholderia sp. BN5 isolated from petroleum-contaminated soil.</title>
        <authorList>
            <person name="Lee Y."/>
            <person name="Jeon C.O."/>
        </authorList>
    </citation>
    <scope>NUCLEOTIDE SEQUENCE [LARGE SCALE GENOMIC DNA]</scope>
    <source>
        <strain evidence="2 3">BN5</strain>
    </source>
</reference>
<dbReference type="OrthoDB" id="9813903at2"/>
<evidence type="ECO:0000313" key="3">
    <source>
        <dbReference type="Proteomes" id="UP000215158"/>
    </source>
</evidence>
<dbReference type="PROSITE" id="PS50883">
    <property type="entry name" value="EAL"/>
    <property type="match status" value="1"/>
</dbReference>
<gene>
    <name evidence="2" type="ORF">CJU94_00640</name>
</gene>
<dbReference type="EMBL" id="CP022989">
    <property type="protein sequence ID" value="ASV96808.1"/>
    <property type="molecule type" value="Genomic_DNA"/>
</dbReference>
<dbReference type="InterPro" id="IPR050706">
    <property type="entry name" value="Cyclic-di-GMP_PDE-like"/>
</dbReference>
<dbReference type="KEGG" id="parb:CJU94_00640"/>
<dbReference type="RefSeq" id="WP_095417115.1">
    <property type="nucleotide sequence ID" value="NZ_CP022989.1"/>
</dbReference>
<evidence type="ECO:0000313" key="2">
    <source>
        <dbReference type="EMBL" id="ASV96808.1"/>
    </source>
</evidence>
<dbReference type="GO" id="GO:0071111">
    <property type="term" value="F:cyclic-guanylate-specific phosphodiesterase activity"/>
    <property type="evidence" value="ECO:0007669"/>
    <property type="project" value="InterPro"/>
</dbReference>
<dbReference type="Proteomes" id="UP000215158">
    <property type="component" value="Chromosome 1"/>
</dbReference>
<dbReference type="SMART" id="SM00052">
    <property type="entry name" value="EAL"/>
    <property type="match status" value="1"/>
</dbReference>
<dbReference type="PANTHER" id="PTHR33121:SF70">
    <property type="entry name" value="SIGNALING PROTEIN YKOW"/>
    <property type="match status" value="1"/>
</dbReference>
<dbReference type="Gene3D" id="3.20.20.450">
    <property type="entry name" value="EAL domain"/>
    <property type="match status" value="1"/>
</dbReference>
<dbReference type="PANTHER" id="PTHR33121">
    <property type="entry name" value="CYCLIC DI-GMP PHOSPHODIESTERASE PDEF"/>
    <property type="match status" value="1"/>
</dbReference>
<name>A0A248VCV9_9BURK</name>
<dbReference type="InterPro" id="IPR001633">
    <property type="entry name" value="EAL_dom"/>
</dbReference>
<dbReference type="InterPro" id="IPR035919">
    <property type="entry name" value="EAL_sf"/>
</dbReference>